<gene>
    <name evidence="2" type="ORF">BXYJ_LOCUS12176</name>
</gene>
<organism evidence="3 5">
    <name type="scientific">Bursaphelenchus xylophilus</name>
    <name type="common">Pinewood nematode worm</name>
    <name type="synonym">Aphelenchoides xylophilus</name>
    <dbReference type="NCBI Taxonomy" id="6326"/>
    <lineage>
        <taxon>Eukaryota</taxon>
        <taxon>Metazoa</taxon>
        <taxon>Ecdysozoa</taxon>
        <taxon>Nematoda</taxon>
        <taxon>Chromadorea</taxon>
        <taxon>Rhabditida</taxon>
        <taxon>Tylenchina</taxon>
        <taxon>Tylenchomorpha</taxon>
        <taxon>Aphelenchoidea</taxon>
        <taxon>Aphelenchoididae</taxon>
        <taxon>Bursaphelenchus</taxon>
    </lineage>
</organism>
<dbReference type="AlphaFoldDB" id="A0A1I7RNG2"/>
<evidence type="ECO:0000313" key="3">
    <source>
        <dbReference type="Proteomes" id="UP000095284"/>
    </source>
</evidence>
<feature type="region of interest" description="Disordered" evidence="1">
    <location>
        <begin position="219"/>
        <end position="257"/>
    </location>
</feature>
<keyword evidence="4" id="KW-1185">Reference proteome</keyword>
<evidence type="ECO:0000256" key="1">
    <source>
        <dbReference type="SAM" id="MobiDB-lite"/>
    </source>
</evidence>
<dbReference type="Proteomes" id="UP000095284">
    <property type="component" value="Unplaced"/>
</dbReference>
<dbReference type="EMBL" id="CAJFCV020000005">
    <property type="protein sequence ID" value="CAG9123981.1"/>
    <property type="molecule type" value="Genomic_DNA"/>
</dbReference>
<proteinExistence type="predicted"/>
<reference evidence="2" key="2">
    <citation type="submission" date="2020-09" db="EMBL/GenBank/DDBJ databases">
        <authorList>
            <person name="Kikuchi T."/>
        </authorList>
    </citation>
    <scope>NUCLEOTIDE SEQUENCE</scope>
    <source>
        <strain evidence="2">Ka4C1</strain>
    </source>
</reference>
<accession>A0A1I7RNG2</accession>
<feature type="region of interest" description="Disordered" evidence="1">
    <location>
        <begin position="1"/>
        <end position="40"/>
    </location>
</feature>
<evidence type="ECO:0000313" key="5">
    <source>
        <dbReference type="WBParaSite" id="BXY_0224800.1"/>
    </source>
</evidence>
<feature type="region of interest" description="Disordered" evidence="1">
    <location>
        <begin position="159"/>
        <end position="178"/>
    </location>
</feature>
<dbReference type="Proteomes" id="UP000659654">
    <property type="component" value="Unassembled WGS sequence"/>
</dbReference>
<evidence type="ECO:0000313" key="2">
    <source>
        <dbReference type="EMBL" id="CAD5232085.1"/>
    </source>
</evidence>
<sequence length="257" mass="28694">MPSEDGLVSNKHGFNSIGSENIYGTNPELNHRHERSADPNSELETAISSSLTHLKRTASSPIPNSLRNNNFAQSDVSSEVVGHTLEPVEFNGRPPHYSKLKIFTVVNVVEIKKREKTAGYLKMSDRQVANPFRRYGSLRTLHSIGGWVTPKGNDKRHEYIKSGSRPPKRPTGPEFGLHKDANLNKEVVSFPCTKNITSNDLIFNVAQQIKKKVQGFESDLTRKPMEKKGSKAKKEPHNVSHLPSGPLTGIIRKKFSH</sequence>
<reference evidence="5" key="1">
    <citation type="submission" date="2016-11" db="UniProtKB">
        <authorList>
            <consortium name="WormBaseParasite"/>
        </authorList>
    </citation>
    <scope>IDENTIFICATION</scope>
</reference>
<feature type="compositionally biased region" description="Polar residues" evidence="1">
    <location>
        <begin position="12"/>
        <end position="28"/>
    </location>
</feature>
<dbReference type="OrthoDB" id="5832592at2759"/>
<dbReference type="EMBL" id="CAJFDI010000005">
    <property type="protein sequence ID" value="CAD5232085.1"/>
    <property type="molecule type" value="Genomic_DNA"/>
</dbReference>
<protein>
    <submittedName>
        <fullName evidence="2">(pine wood nematode) hypothetical protein</fullName>
    </submittedName>
</protein>
<dbReference type="WBParaSite" id="BXY_0224800.1">
    <property type="protein sequence ID" value="BXY_0224800.1"/>
    <property type="gene ID" value="BXY_0224800"/>
</dbReference>
<evidence type="ECO:0000313" key="4">
    <source>
        <dbReference type="Proteomes" id="UP000659654"/>
    </source>
</evidence>
<dbReference type="Proteomes" id="UP000582659">
    <property type="component" value="Unassembled WGS sequence"/>
</dbReference>
<name>A0A1I7RNG2_BURXY</name>
<feature type="compositionally biased region" description="Basic and acidic residues" evidence="1">
    <location>
        <begin position="219"/>
        <end position="238"/>
    </location>
</feature>